<sequence>MRKRRPDQETWGGPKWEHDRPYVPQGTLETDFPTPLYSDEYLTLPGPRWAPTMKQSVRWKFTPMGHDAIGQWYTGLSNNPDVWYNMTNPISRPAYTRWHRSYSQREQTFAPAYTQHLRESSWYDPILPAQYMEPSTRRGNLLWQEKLLPGKEFVVNRNHFGTPTGKGSNYVPFLSVPNRPCYTTQNFRLWNLEPYCPSTKQRPPPVHRPKH</sequence>
<dbReference type="RefSeq" id="XP_020824948.1">
    <property type="nucleotide sequence ID" value="XM_020969289.1"/>
</dbReference>
<proteinExistence type="predicted"/>
<dbReference type="InParanoid" id="A0A6P5IVB0"/>
<dbReference type="FunCoup" id="A0A6P5IVB0">
    <property type="interactions" value="20"/>
</dbReference>
<dbReference type="GeneID" id="110196160"/>
<dbReference type="InterPro" id="IPR029203">
    <property type="entry name" value="TKTI1"/>
</dbReference>
<keyword evidence="2" id="KW-1185">Reference proteome</keyword>
<dbReference type="Pfam" id="PF15041">
    <property type="entry name" value="TKTI1"/>
    <property type="match status" value="1"/>
</dbReference>
<feature type="region of interest" description="Disordered" evidence="1">
    <location>
        <begin position="1"/>
        <end position="23"/>
    </location>
</feature>
<reference evidence="3" key="1">
    <citation type="submission" date="2025-08" db="UniProtKB">
        <authorList>
            <consortium name="RefSeq"/>
        </authorList>
    </citation>
    <scope>IDENTIFICATION</scope>
    <source>
        <tissue evidence="3">Spleen</tissue>
    </source>
</reference>
<organism evidence="2 3">
    <name type="scientific">Phascolarctos cinereus</name>
    <name type="common">Koala</name>
    <dbReference type="NCBI Taxonomy" id="38626"/>
    <lineage>
        <taxon>Eukaryota</taxon>
        <taxon>Metazoa</taxon>
        <taxon>Chordata</taxon>
        <taxon>Craniata</taxon>
        <taxon>Vertebrata</taxon>
        <taxon>Euteleostomi</taxon>
        <taxon>Mammalia</taxon>
        <taxon>Metatheria</taxon>
        <taxon>Diprotodontia</taxon>
        <taxon>Phascolarctidae</taxon>
        <taxon>Phascolarctos</taxon>
    </lineage>
</organism>
<evidence type="ECO:0000256" key="1">
    <source>
        <dbReference type="SAM" id="MobiDB-lite"/>
    </source>
</evidence>
<gene>
    <name evidence="3" type="primary">CUNH19orf71</name>
</gene>
<evidence type="ECO:0000313" key="3">
    <source>
        <dbReference type="RefSeq" id="XP_020824948.1"/>
    </source>
</evidence>
<evidence type="ECO:0000313" key="2">
    <source>
        <dbReference type="Proteomes" id="UP000515140"/>
    </source>
</evidence>
<dbReference type="Proteomes" id="UP000515140">
    <property type="component" value="Unplaced"/>
</dbReference>
<protein>
    <submittedName>
        <fullName evidence="3">LOW QUALITY PROTEIN: uncharacterized protein C19orf71 homolog</fullName>
    </submittedName>
</protein>
<dbReference type="AlphaFoldDB" id="A0A6P5IVB0"/>
<dbReference type="PANTHER" id="PTHR31254:SF1">
    <property type="entry name" value="TEKTIN BUNDLE-INTERACTING PROTEIN 1"/>
    <property type="match status" value="1"/>
</dbReference>
<dbReference type="PANTHER" id="PTHR31254">
    <property type="entry name" value="HYPOTHETICAL PROTEIN LOC690617"/>
    <property type="match status" value="1"/>
</dbReference>
<accession>A0A6P5IVB0</accession>
<dbReference type="CTD" id="100128569"/>
<name>A0A6P5IVB0_PHACI</name>
<dbReference type="KEGG" id="pcw:110196160"/>